<dbReference type="AlphaFoldDB" id="A0AAE1UKL3"/>
<comment type="caution">
    <text evidence="2">The sequence shown here is derived from an EMBL/GenBank/DDBJ whole genome shotgun (WGS) entry which is preliminary data.</text>
</comment>
<feature type="region of interest" description="Disordered" evidence="1">
    <location>
        <begin position="64"/>
        <end position="85"/>
    </location>
</feature>
<reference evidence="2" key="1">
    <citation type="submission" date="2023-11" db="EMBL/GenBank/DDBJ databases">
        <title>Genome assemblies of two species of porcelain crab, Petrolisthes cinctipes and Petrolisthes manimaculis (Anomura: Porcellanidae).</title>
        <authorList>
            <person name="Angst P."/>
        </authorList>
    </citation>
    <scope>NUCLEOTIDE SEQUENCE</scope>
    <source>
        <strain evidence="2">PB745_02</strain>
        <tissue evidence="2">Gill</tissue>
    </source>
</reference>
<protein>
    <submittedName>
        <fullName evidence="2">Uncharacterized protein</fullName>
    </submittedName>
</protein>
<evidence type="ECO:0000313" key="2">
    <source>
        <dbReference type="EMBL" id="KAK4327287.1"/>
    </source>
</evidence>
<feature type="compositionally biased region" description="Polar residues" evidence="1">
    <location>
        <begin position="66"/>
        <end position="77"/>
    </location>
</feature>
<dbReference type="EMBL" id="JAWZYT010000158">
    <property type="protein sequence ID" value="KAK4327287.1"/>
    <property type="molecule type" value="Genomic_DNA"/>
</dbReference>
<gene>
    <name evidence="2" type="ORF">Pmani_002228</name>
</gene>
<keyword evidence="3" id="KW-1185">Reference proteome</keyword>
<organism evidence="2 3">
    <name type="scientific">Petrolisthes manimaculis</name>
    <dbReference type="NCBI Taxonomy" id="1843537"/>
    <lineage>
        <taxon>Eukaryota</taxon>
        <taxon>Metazoa</taxon>
        <taxon>Ecdysozoa</taxon>
        <taxon>Arthropoda</taxon>
        <taxon>Crustacea</taxon>
        <taxon>Multicrustacea</taxon>
        <taxon>Malacostraca</taxon>
        <taxon>Eumalacostraca</taxon>
        <taxon>Eucarida</taxon>
        <taxon>Decapoda</taxon>
        <taxon>Pleocyemata</taxon>
        <taxon>Anomura</taxon>
        <taxon>Galatheoidea</taxon>
        <taxon>Porcellanidae</taxon>
        <taxon>Petrolisthes</taxon>
    </lineage>
</organism>
<sequence length="85" mass="9619">MTDQSTKKYSQRYRSSWESDQRFKGWLQPVQGDGTKARCKICGNSFQAHMKSLIGHSLCKKHVDNTKSSTSKSQGSIINALRPIE</sequence>
<proteinExistence type="predicted"/>
<evidence type="ECO:0000256" key="1">
    <source>
        <dbReference type="SAM" id="MobiDB-lite"/>
    </source>
</evidence>
<accession>A0AAE1UKL3</accession>
<name>A0AAE1UKL3_9EUCA</name>
<dbReference type="Proteomes" id="UP001292094">
    <property type="component" value="Unassembled WGS sequence"/>
</dbReference>
<evidence type="ECO:0000313" key="3">
    <source>
        <dbReference type="Proteomes" id="UP001292094"/>
    </source>
</evidence>